<evidence type="ECO:0000313" key="1">
    <source>
        <dbReference type="EMBL" id="EDO62465.1"/>
    </source>
</evidence>
<dbReference type="HOGENOM" id="CLU_3373021_0_0_9"/>
<comment type="caution">
    <text evidence="1">The sequence shown here is derived from an EMBL/GenBank/DDBJ whole genome shotgun (WGS) entry which is preliminary data.</text>
</comment>
<gene>
    <name evidence="1" type="ORF">CLOLEP_00587</name>
</gene>
<reference evidence="1 2" key="2">
    <citation type="submission" date="2007-08" db="EMBL/GenBank/DDBJ databases">
        <authorList>
            <person name="Fulton L."/>
            <person name="Clifton S."/>
            <person name="Fulton B."/>
            <person name="Xu J."/>
            <person name="Minx P."/>
            <person name="Pepin K.H."/>
            <person name="Johnson M."/>
            <person name="Thiruvilangam P."/>
            <person name="Bhonagiri V."/>
            <person name="Nash W.E."/>
            <person name="Wang C."/>
            <person name="Mardis E.R."/>
            <person name="Wilson R.K."/>
        </authorList>
    </citation>
    <scope>NUCLEOTIDE SEQUENCE [LARGE SCALE GENOMIC DNA]</scope>
    <source>
        <strain evidence="1 2">DSM 753</strain>
    </source>
</reference>
<evidence type="ECO:0000313" key="2">
    <source>
        <dbReference type="Proteomes" id="UP000003490"/>
    </source>
</evidence>
<protein>
    <submittedName>
        <fullName evidence="1">Uncharacterized protein</fullName>
    </submittedName>
</protein>
<sequence>MNAEKIGVTSISSPTPCEALTKRYPTINASELTK</sequence>
<name>A7VPW0_9FIRM</name>
<dbReference type="AlphaFoldDB" id="A7VPW0"/>
<reference evidence="1 2" key="1">
    <citation type="submission" date="2007-08" db="EMBL/GenBank/DDBJ databases">
        <title>Draft genome sequence of Clostridium leptum (DSM 753).</title>
        <authorList>
            <person name="Sudarsanam P."/>
            <person name="Ley R."/>
            <person name="Guruge J."/>
            <person name="Turnbaugh P.J."/>
            <person name="Mahowald M."/>
            <person name="Liep D."/>
            <person name="Gordon J."/>
        </authorList>
    </citation>
    <scope>NUCLEOTIDE SEQUENCE [LARGE SCALE GENOMIC DNA]</scope>
    <source>
        <strain evidence="1 2">DSM 753</strain>
    </source>
</reference>
<proteinExistence type="predicted"/>
<accession>A7VPW0</accession>
<organism evidence="1 2">
    <name type="scientific">[Clostridium] leptum DSM 753</name>
    <dbReference type="NCBI Taxonomy" id="428125"/>
    <lineage>
        <taxon>Bacteria</taxon>
        <taxon>Bacillati</taxon>
        <taxon>Bacillota</taxon>
        <taxon>Clostridia</taxon>
        <taxon>Eubacteriales</taxon>
        <taxon>Oscillospiraceae</taxon>
        <taxon>Oscillospiraceae incertae sedis</taxon>
    </lineage>
</organism>
<dbReference type="Proteomes" id="UP000003490">
    <property type="component" value="Unassembled WGS sequence"/>
</dbReference>
<dbReference type="EMBL" id="ABCB02000014">
    <property type="protein sequence ID" value="EDO62465.1"/>
    <property type="molecule type" value="Genomic_DNA"/>
</dbReference>